<organism evidence="3 4">
    <name type="scientific">Halorientalis persicus</name>
    <dbReference type="NCBI Taxonomy" id="1367881"/>
    <lineage>
        <taxon>Archaea</taxon>
        <taxon>Methanobacteriati</taxon>
        <taxon>Methanobacteriota</taxon>
        <taxon>Stenosarchaea group</taxon>
        <taxon>Halobacteria</taxon>
        <taxon>Halobacteriales</taxon>
        <taxon>Haloarculaceae</taxon>
        <taxon>Halorientalis</taxon>
    </lineage>
</organism>
<proteinExistence type="predicted"/>
<evidence type="ECO:0000256" key="1">
    <source>
        <dbReference type="SAM" id="MobiDB-lite"/>
    </source>
</evidence>
<feature type="domain" description="Baseplate protein J-like barrel" evidence="2">
    <location>
        <begin position="99"/>
        <end position="182"/>
    </location>
</feature>
<gene>
    <name evidence="3" type="ORF">SAMN05216388_101796</name>
</gene>
<evidence type="ECO:0000313" key="3">
    <source>
        <dbReference type="EMBL" id="SEO71901.1"/>
    </source>
</evidence>
<dbReference type="AlphaFoldDB" id="A0A1H8RZN7"/>
<sequence length="430" mass="45087">MGGFGPDGYTAREIAELFGTYQDSIDQTYGDDLEPYEGSFNRALFQAFARAVHDNQEQDLEALYDSLFIATAEGPHLTQLCAERLDVQRQEAIRATGVVEWTRNTAGSEQTIPGGVPVATQPPDSIEFRTTEPATFDAASATVQQPIRAVEGGTVGNVGADRITRMPSPPGAVTGVTNPQPTGDPAFDLPGGEPQTLGQDRETDEELRDRALSPGSIGGAATVGAVSEAIRGLEERPSLTIYTNRTLSDNANGNGLPKLSAELVIYRRGATDQQIAETIHNHISVGERLVNGINGTANSATVTDDVLGQQRTILWSEPTPTALSISVDVVTEAGYEGDTAVQRAIAGYIGGTDPEGGAVPGLDVSEDVVVDELESRITDLDGVVGVASVVIDADGDGQDDTTARSDGLQAYVVASDEVVEVDATSAITVS</sequence>
<dbReference type="Pfam" id="PF04865">
    <property type="entry name" value="Baseplate_J"/>
    <property type="match status" value="1"/>
</dbReference>
<keyword evidence="4" id="KW-1185">Reference proteome</keyword>
<dbReference type="EMBL" id="FOCX01000017">
    <property type="protein sequence ID" value="SEO71901.1"/>
    <property type="molecule type" value="Genomic_DNA"/>
</dbReference>
<accession>A0A1H8RZN7</accession>
<dbReference type="InterPro" id="IPR006949">
    <property type="entry name" value="Barrel_Baseplate_J-like"/>
</dbReference>
<name>A0A1H8RZN7_9EURY</name>
<dbReference type="Proteomes" id="UP000198775">
    <property type="component" value="Unassembled WGS sequence"/>
</dbReference>
<dbReference type="RefSeq" id="WP_092662127.1">
    <property type="nucleotide sequence ID" value="NZ_FOCX01000017.1"/>
</dbReference>
<dbReference type="OrthoDB" id="204546at2157"/>
<evidence type="ECO:0000313" key="4">
    <source>
        <dbReference type="Proteomes" id="UP000198775"/>
    </source>
</evidence>
<reference evidence="4" key="1">
    <citation type="submission" date="2016-10" db="EMBL/GenBank/DDBJ databases">
        <authorList>
            <person name="Varghese N."/>
            <person name="Submissions S."/>
        </authorList>
    </citation>
    <scope>NUCLEOTIDE SEQUENCE [LARGE SCALE GENOMIC DNA]</scope>
    <source>
        <strain evidence="4">IBRC-M 10043</strain>
    </source>
</reference>
<protein>
    <submittedName>
        <fullName evidence="3">Uncharacterized phage protein gp47/JayE</fullName>
    </submittedName>
</protein>
<feature type="region of interest" description="Disordered" evidence="1">
    <location>
        <begin position="167"/>
        <end position="202"/>
    </location>
</feature>
<evidence type="ECO:0000259" key="2">
    <source>
        <dbReference type="Pfam" id="PF04865"/>
    </source>
</evidence>